<evidence type="ECO:0000313" key="5">
    <source>
        <dbReference type="EMBL" id="MFC7450379.1"/>
    </source>
</evidence>
<evidence type="ECO:0000256" key="2">
    <source>
        <dbReference type="ARBA" id="ARBA00022679"/>
    </source>
</evidence>
<dbReference type="InterPro" id="IPR029063">
    <property type="entry name" value="SAM-dependent_MTases_sf"/>
</dbReference>
<dbReference type="Gene3D" id="3.40.50.150">
    <property type="entry name" value="Vaccinia Virus protein VP39"/>
    <property type="match status" value="1"/>
</dbReference>
<accession>A0ABW2S3N7</accession>
<feature type="domain" description="Methyltransferase type 12" evidence="4">
    <location>
        <begin position="27"/>
        <end position="118"/>
    </location>
</feature>
<dbReference type="Proteomes" id="UP001596484">
    <property type="component" value="Unassembled WGS sequence"/>
</dbReference>
<dbReference type="PANTHER" id="PTHR43464:SF19">
    <property type="entry name" value="UBIQUINONE BIOSYNTHESIS O-METHYLTRANSFERASE, MITOCHONDRIAL"/>
    <property type="match status" value="1"/>
</dbReference>
<keyword evidence="1 5" id="KW-0489">Methyltransferase</keyword>
<dbReference type="SUPFAM" id="SSF53335">
    <property type="entry name" value="S-adenosyl-L-methionine-dependent methyltransferases"/>
    <property type="match status" value="1"/>
</dbReference>
<comment type="caution">
    <text evidence="5">The sequence shown here is derived from an EMBL/GenBank/DDBJ whole genome shotgun (WGS) entry which is preliminary data.</text>
</comment>
<protein>
    <submittedName>
        <fullName evidence="5">Class I SAM-dependent methyltransferase</fullName>
        <ecNumber evidence="5">2.1.1.222</ecNumber>
        <ecNumber evidence="5">2.1.1.64</ecNumber>
    </submittedName>
</protein>
<evidence type="ECO:0000256" key="3">
    <source>
        <dbReference type="ARBA" id="ARBA00022691"/>
    </source>
</evidence>
<proteinExistence type="predicted"/>
<evidence type="ECO:0000313" key="6">
    <source>
        <dbReference type="Proteomes" id="UP001596484"/>
    </source>
</evidence>
<evidence type="ECO:0000259" key="4">
    <source>
        <dbReference type="Pfam" id="PF08242"/>
    </source>
</evidence>
<dbReference type="RefSeq" id="WP_378408183.1">
    <property type="nucleotide sequence ID" value="NZ_JBHTCS010000024.1"/>
</dbReference>
<dbReference type="PANTHER" id="PTHR43464">
    <property type="entry name" value="METHYLTRANSFERASE"/>
    <property type="match status" value="1"/>
</dbReference>
<name>A0ABW2S3N7_9NOCA</name>
<dbReference type="GO" id="GO:0032259">
    <property type="term" value="P:methylation"/>
    <property type="evidence" value="ECO:0007669"/>
    <property type="project" value="UniProtKB-KW"/>
</dbReference>
<keyword evidence="3" id="KW-0949">S-adenosyl-L-methionine</keyword>
<keyword evidence="6" id="KW-1185">Reference proteome</keyword>
<dbReference type="Pfam" id="PF08242">
    <property type="entry name" value="Methyltransf_12"/>
    <property type="match status" value="1"/>
</dbReference>
<dbReference type="EMBL" id="JBHTCS010000024">
    <property type="protein sequence ID" value="MFC7450379.1"/>
    <property type="molecule type" value="Genomic_DNA"/>
</dbReference>
<dbReference type="EC" id="2.1.1.222" evidence="5"/>
<dbReference type="GO" id="GO:0102208">
    <property type="term" value="F:2-polyprenyl-6-hydroxyphenol methylase activity"/>
    <property type="evidence" value="ECO:0007669"/>
    <property type="project" value="UniProtKB-EC"/>
</dbReference>
<evidence type="ECO:0000256" key="1">
    <source>
        <dbReference type="ARBA" id="ARBA00022603"/>
    </source>
</evidence>
<dbReference type="GO" id="GO:0061542">
    <property type="term" value="F:3-demethylubiquinol 3-O-methyltransferase activity"/>
    <property type="evidence" value="ECO:0007669"/>
    <property type="project" value="UniProtKB-EC"/>
</dbReference>
<sequence length="197" mass="21663">MTDYWNHNSAYHDWIVGIATQHRGDVLDVGCGDGLLAQRLSPVSATVTGIDMDPSATVRARARTSGLANVSIDTVGFDEHVGVDASYDVVTFVAALHHLDLRSSLRRARSLLRPGGELVVVGLSANTTPSDWVLSALQVPVVRVASWWHGEARDIGVVTAEPREGLREIRAIADQEVPGARIRRGLYYRYLLRWRRG</sequence>
<dbReference type="EC" id="2.1.1.64" evidence="5"/>
<dbReference type="CDD" id="cd02440">
    <property type="entry name" value="AdoMet_MTases"/>
    <property type="match status" value="1"/>
</dbReference>
<keyword evidence="2 5" id="KW-0808">Transferase</keyword>
<reference evidence="6" key="1">
    <citation type="journal article" date="2019" name="Int. J. Syst. Evol. Microbiol.">
        <title>The Global Catalogue of Microorganisms (GCM) 10K type strain sequencing project: providing services to taxonomists for standard genome sequencing and annotation.</title>
        <authorList>
            <consortium name="The Broad Institute Genomics Platform"/>
            <consortium name="The Broad Institute Genome Sequencing Center for Infectious Disease"/>
            <person name="Wu L."/>
            <person name="Ma J."/>
        </authorList>
    </citation>
    <scope>NUCLEOTIDE SEQUENCE [LARGE SCALE GENOMIC DNA]</scope>
    <source>
        <strain evidence="6">ICMP 19430</strain>
    </source>
</reference>
<organism evidence="5 6">
    <name type="scientific">Rhodococcus daqingensis</name>
    <dbReference type="NCBI Taxonomy" id="2479363"/>
    <lineage>
        <taxon>Bacteria</taxon>
        <taxon>Bacillati</taxon>
        <taxon>Actinomycetota</taxon>
        <taxon>Actinomycetes</taxon>
        <taxon>Mycobacteriales</taxon>
        <taxon>Nocardiaceae</taxon>
        <taxon>Rhodococcus</taxon>
    </lineage>
</organism>
<gene>
    <name evidence="5" type="ORF">ACFQS9_21000</name>
</gene>
<dbReference type="InterPro" id="IPR013217">
    <property type="entry name" value="Methyltransf_12"/>
</dbReference>